<protein>
    <recommendedName>
        <fullName evidence="6">Succinate dehydrogenase assembly factor 3</fullName>
        <shortName evidence="6">SDH assembly factor 3</shortName>
        <shortName evidence="6">SDHAF3</shortName>
    </recommendedName>
</protein>
<dbReference type="GO" id="GO:0005758">
    <property type="term" value="C:mitochondrial intermembrane space"/>
    <property type="evidence" value="ECO:0007669"/>
    <property type="project" value="TreeGrafter"/>
</dbReference>
<sequence>MRSSLVIRATSISSKPLNLRKAGASLLPPIPLYRQLLRVHRHLPAEMRSLGDDYVKSEFRRHRETTNPVHIIGFLSQWKQYLDELPKDPNDAQQWNGRKMDPTVFEKMSAEQIGQLYELMHATKNVWKSQSDMEQEVSEAEGGDRSS</sequence>
<evidence type="ECO:0000256" key="6">
    <source>
        <dbReference type="RuleBase" id="RU368039"/>
    </source>
</evidence>
<evidence type="ECO:0000256" key="3">
    <source>
        <dbReference type="ARBA" id="ARBA00022946"/>
    </source>
</evidence>
<name>A0A4Y7PS06_9AGAM</name>
<dbReference type="EMBL" id="ML170214">
    <property type="protein sequence ID" value="TDL17955.1"/>
    <property type="molecule type" value="Genomic_DNA"/>
</dbReference>
<dbReference type="CDD" id="cd20270">
    <property type="entry name" value="Complex1_LYR_SDHAF3_LYRM10"/>
    <property type="match status" value="1"/>
</dbReference>
<evidence type="ECO:0000256" key="5">
    <source>
        <dbReference type="ARBA" id="ARBA00023186"/>
    </source>
</evidence>
<evidence type="ECO:0000256" key="4">
    <source>
        <dbReference type="ARBA" id="ARBA00023128"/>
    </source>
</evidence>
<keyword evidence="5 6" id="KW-0143">Chaperone</keyword>
<organism evidence="8 9">
    <name type="scientific">Rickenella mellea</name>
    <dbReference type="NCBI Taxonomy" id="50990"/>
    <lineage>
        <taxon>Eukaryota</taxon>
        <taxon>Fungi</taxon>
        <taxon>Dikarya</taxon>
        <taxon>Basidiomycota</taxon>
        <taxon>Agaricomycotina</taxon>
        <taxon>Agaricomycetes</taxon>
        <taxon>Hymenochaetales</taxon>
        <taxon>Rickenellaceae</taxon>
        <taxon>Rickenella</taxon>
    </lineage>
</organism>
<dbReference type="PANTHER" id="PTHR13137:SF6">
    <property type="entry name" value="SUCCINATE DEHYDROGENASE ASSEMBLY FACTOR 3, MITOCHONDRIAL"/>
    <property type="match status" value="1"/>
</dbReference>
<dbReference type="STRING" id="50990.A0A4Y7PS06"/>
<keyword evidence="9" id="KW-1185">Reference proteome</keyword>
<comment type="similarity">
    <text evidence="2 6">Belongs to the complex I LYR family. SDHAF3 subfamily.</text>
</comment>
<keyword evidence="3" id="KW-0809">Transit peptide</keyword>
<feature type="region of interest" description="Disordered" evidence="7">
    <location>
        <begin position="127"/>
        <end position="147"/>
    </location>
</feature>
<evidence type="ECO:0000256" key="1">
    <source>
        <dbReference type="ARBA" id="ARBA00004305"/>
    </source>
</evidence>
<evidence type="ECO:0000256" key="7">
    <source>
        <dbReference type="SAM" id="MobiDB-lite"/>
    </source>
</evidence>
<dbReference type="Proteomes" id="UP000294933">
    <property type="component" value="Unassembled WGS sequence"/>
</dbReference>
<dbReference type="GO" id="GO:0006105">
    <property type="term" value="P:succinate metabolic process"/>
    <property type="evidence" value="ECO:0007669"/>
    <property type="project" value="TreeGrafter"/>
</dbReference>
<comment type="subunit">
    <text evidence="6">Interacts with the iron-sulfur protein subunit within the SDH catalytic dimer.</text>
</comment>
<evidence type="ECO:0000313" key="8">
    <source>
        <dbReference type="EMBL" id="TDL17955.1"/>
    </source>
</evidence>
<evidence type="ECO:0000256" key="2">
    <source>
        <dbReference type="ARBA" id="ARBA00006020"/>
    </source>
</evidence>
<dbReference type="GO" id="GO:0034553">
    <property type="term" value="P:mitochondrial respiratory chain complex II assembly"/>
    <property type="evidence" value="ECO:0007669"/>
    <property type="project" value="UniProtKB-UniRule"/>
</dbReference>
<dbReference type="AlphaFoldDB" id="A0A4Y7PS06"/>
<keyword evidence="4 6" id="KW-0496">Mitochondrion</keyword>
<gene>
    <name evidence="8" type="ORF">BD410DRAFT_793832</name>
</gene>
<dbReference type="Pfam" id="PF13233">
    <property type="entry name" value="Complex1_LYR_2"/>
    <property type="match status" value="1"/>
</dbReference>
<evidence type="ECO:0000313" key="9">
    <source>
        <dbReference type="Proteomes" id="UP000294933"/>
    </source>
</evidence>
<dbReference type="GO" id="GO:0005759">
    <property type="term" value="C:mitochondrial matrix"/>
    <property type="evidence" value="ECO:0007669"/>
    <property type="project" value="UniProtKB-SubCell"/>
</dbReference>
<proteinExistence type="inferred from homology"/>
<dbReference type="OrthoDB" id="278329at2759"/>
<reference evidence="8 9" key="1">
    <citation type="submission" date="2018-06" db="EMBL/GenBank/DDBJ databases">
        <title>A transcriptomic atlas of mushroom development highlights an independent origin of complex multicellularity.</title>
        <authorList>
            <consortium name="DOE Joint Genome Institute"/>
            <person name="Krizsan K."/>
            <person name="Almasi E."/>
            <person name="Merenyi Z."/>
            <person name="Sahu N."/>
            <person name="Viragh M."/>
            <person name="Koszo T."/>
            <person name="Mondo S."/>
            <person name="Kiss B."/>
            <person name="Balint B."/>
            <person name="Kues U."/>
            <person name="Barry K."/>
            <person name="Hegedus J.C."/>
            <person name="Henrissat B."/>
            <person name="Johnson J."/>
            <person name="Lipzen A."/>
            <person name="Ohm R."/>
            <person name="Nagy I."/>
            <person name="Pangilinan J."/>
            <person name="Yan J."/>
            <person name="Xiong Y."/>
            <person name="Grigoriev I.V."/>
            <person name="Hibbett D.S."/>
            <person name="Nagy L.G."/>
        </authorList>
    </citation>
    <scope>NUCLEOTIDE SEQUENCE [LARGE SCALE GENOMIC DNA]</scope>
    <source>
        <strain evidence="8 9">SZMC22713</strain>
    </source>
</reference>
<accession>A0A4Y7PS06</accession>
<dbReference type="PANTHER" id="PTHR13137">
    <property type="entry name" value="DC11 ACN9 HOMOLOG"/>
    <property type="match status" value="1"/>
</dbReference>
<comment type="subcellular location">
    <subcellularLocation>
        <location evidence="1 6">Mitochondrion matrix</location>
    </subcellularLocation>
</comment>
<comment type="function">
    <text evidence="6">Plays an essential role in the assembly of succinate dehydrogenase (SDH), an enzyme complex (also referred to as respiratory complex II) that is a component of both the tricarboxylic acid (TCA) cycle and the mitochondrial electron transport chain, and which couples the oxidation of succinate to fumarate with the reduction of ubiquinone (coenzyme Q) to ubiquinol. Promotes maturation of the iron-sulfur protein subunit of the SDH catalytic dimer, protecting it from the deleterious effects of oxidants. May act together with SDHAF1.</text>
</comment>
<dbReference type="InterPro" id="IPR008381">
    <property type="entry name" value="SDHAF3/Sdh7"/>
</dbReference>
<dbReference type="VEuPathDB" id="FungiDB:BD410DRAFT_793832"/>